<dbReference type="SUPFAM" id="SSF81301">
    <property type="entry name" value="Nucleotidyltransferase"/>
    <property type="match status" value="1"/>
</dbReference>
<evidence type="ECO:0000259" key="1">
    <source>
        <dbReference type="Pfam" id="PF01909"/>
    </source>
</evidence>
<evidence type="ECO:0000313" key="3">
    <source>
        <dbReference type="Proteomes" id="UP000238375"/>
    </source>
</evidence>
<dbReference type="InterPro" id="IPR052930">
    <property type="entry name" value="TA_antitoxin_MntA"/>
</dbReference>
<dbReference type="EMBL" id="PVTE01000023">
    <property type="protein sequence ID" value="PRY31092.1"/>
    <property type="molecule type" value="Genomic_DNA"/>
</dbReference>
<protein>
    <recommendedName>
        <fullName evidence="1">Polymerase nucleotidyl transferase domain-containing protein</fullName>
    </recommendedName>
</protein>
<dbReference type="InterPro" id="IPR043519">
    <property type="entry name" value="NT_sf"/>
</dbReference>
<reference evidence="2 3" key="1">
    <citation type="submission" date="2018-03" db="EMBL/GenBank/DDBJ databases">
        <title>Genomic Encyclopedia of Archaeal and Bacterial Type Strains, Phase II (KMG-II): from individual species to whole genera.</title>
        <authorList>
            <person name="Goeker M."/>
        </authorList>
    </citation>
    <scope>NUCLEOTIDE SEQUENCE [LARGE SCALE GENOMIC DNA]</scope>
    <source>
        <strain evidence="2 3">DSM 28354</strain>
    </source>
</reference>
<dbReference type="PANTHER" id="PTHR43852">
    <property type="entry name" value="NUCLEOTIDYLTRANSFERASE"/>
    <property type="match status" value="1"/>
</dbReference>
<gene>
    <name evidence="2" type="ORF">CLV58_12355</name>
</gene>
<feature type="domain" description="Polymerase nucleotidyl transferase" evidence="1">
    <location>
        <begin position="15"/>
        <end position="92"/>
    </location>
</feature>
<dbReference type="InterPro" id="IPR002934">
    <property type="entry name" value="Polymerase_NTP_transf_dom"/>
</dbReference>
<dbReference type="CDD" id="cd05403">
    <property type="entry name" value="NT_KNTase_like"/>
    <property type="match status" value="1"/>
</dbReference>
<dbReference type="Gene3D" id="3.30.460.10">
    <property type="entry name" value="Beta Polymerase, domain 2"/>
    <property type="match status" value="1"/>
</dbReference>
<dbReference type="OrthoDB" id="9793933at2"/>
<keyword evidence="3" id="KW-1185">Reference proteome</keyword>
<proteinExistence type="predicted"/>
<dbReference type="Pfam" id="PF01909">
    <property type="entry name" value="NTP_transf_2"/>
    <property type="match status" value="1"/>
</dbReference>
<dbReference type="RefSeq" id="WP_106139932.1">
    <property type="nucleotide sequence ID" value="NZ_PVTE01000023.1"/>
</dbReference>
<organism evidence="2 3">
    <name type="scientific">Spirosoma oryzae</name>
    <dbReference type="NCBI Taxonomy" id="1469603"/>
    <lineage>
        <taxon>Bacteria</taxon>
        <taxon>Pseudomonadati</taxon>
        <taxon>Bacteroidota</taxon>
        <taxon>Cytophagia</taxon>
        <taxon>Cytophagales</taxon>
        <taxon>Cytophagaceae</taxon>
        <taxon>Spirosoma</taxon>
    </lineage>
</organism>
<evidence type="ECO:0000313" key="2">
    <source>
        <dbReference type="EMBL" id="PRY31092.1"/>
    </source>
</evidence>
<sequence>MLNSFLSDRLPAVTRILRENGVTRAYAFGSVCTERFSEASDVDLLIAFDKSLDPVQYGENYFAIADALEAVLQRPVDLVTERSLHNPHFVAAVERTKTPIYE</sequence>
<dbReference type="Proteomes" id="UP000238375">
    <property type="component" value="Unassembled WGS sequence"/>
</dbReference>
<dbReference type="AlphaFoldDB" id="A0A2T0SCG2"/>
<accession>A0A2T0SCG2</accession>
<name>A0A2T0SCG2_9BACT</name>
<comment type="caution">
    <text evidence="2">The sequence shown here is derived from an EMBL/GenBank/DDBJ whole genome shotgun (WGS) entry which is preliminary data.</text>
</comment>
<dbReference type="PANTHER" id="PTHR43852:SF2">
    <property type="entry name" value="PROTEIN ADENYLYLTRANSFERASE MNTA"/>
    <property type="match status" value="1"/>
</dbReference>